<dbReference type="EMBL" id="BAAAJK010000030">
    <property type="protein sequence ID" value="GAA1395648.1"/>
    <property type="molecule type" value="Genomic_DNA"/>
</dbReference>
<dbReference type="InterPro" id="IPR000415">
    <property type="entry name" value="Nitroreductase-like"/>
</dbReference>
<dbReference type="InterPro" id="IPR029479">
    <property type="entry name" value="Nitroreductase"/>
</dbReference>
<reference evidence="8" key="1">
    <citation type="journal article" date="2019" name="Int. J. Syst. Evol. Microbiol.">
        <title>The Global Catalogue of Microorganisms (GCM) 10K type strain sequencing project: providing services to taxonomists for standard genome sequencing and annotation.</title>
        <authorList>
            <consortium name="The Broad Institute Genomics Platform"/>
            <consortium name="The Broad Institute Genome Sequencing Center for Infectious Disease"/>
            <person name="Wu L."/>
            <person name="Ma J."/>
        </authorList>
    </citation>
    <scope>NUCLEOTIDE SEQUENCE [LARGE SCALE GENOMIC DNA]</scope>
    <source>
        <strain evidence="8">JCM 11896</strain>
    </source>
</reference>
<dbReference type="Pfam" id="PF00881">
    <property type="entry name" value="Nitroreductase"/>
    <property type="match status" value="1"/>
</dbReference>
<keyword evidence="5" id="KW-0521">NADP</keyword>
<keyword evidence="8" id="KW-1185">Reference proteome</keyword>
<comment type="similarity">
    <text evidence="1 5">Belongs to the flavin oxidoreductase frp family.</text>
</comment>
<dbReference type="InterPro" id="IPR016446">
    <property type="entry name" value="Flavin_OxRdtase_Frp"/>
</dbReference>
<evidence type="ECO:0000256" key="1">
    <source>
        <dbReference type="ARBA" id="ARBA00008366"/>
    </source>
</evidence>
<proteinExistence type="inferred from homology"/>
<evidence type="ECO:0000256" key="4">
    <source>
        <dbReference type="ARBA" id="ARBA00023002"/>
    </source>
</evidence>
<evidence type="ECO:0000259" key="6">
    <source>
        <dbReference type="Pfam" id="PF00881"/>
    </source>
</evidence>
<keyword evidence="4 5" id="KW-0560">Oxidoreductase</keyword>
<evidence type="ECO:0000256" key="3">
    <source>
        <dbReference type="ARBA" id="ARBA00022643"/>
    </source>
</evidence>
<sequence length="283" mass="30223">MPDETPSPDTGPASPAARLRARYGGDTPLLPPPAWSAVVEAQLRHRSVRAYLPDPVPDDVLTTLVAAAQSAATSGNLQLWSVVAVRDADRRARLAALAGGQRHIEQAPLLLVWLADLARARTIAAERTGETAGADYLESTIVAFVDAALAAQNAALAAESLGLGTVYIGALRNRPAEVAEELGLPPHVVAVFGLVVGRPDPVHTTPVKPRLPQEVVLHRERYSADGTAEQLTGYDRLLTEFYADEGLAGSWAERVAARFGSVEGLHGRHLLREALQERGFPLR</sequence>
<dbReference type="PANTHER" id="PTHR43425">
    <property type="entry name" value="OXYGEN-INSENSITIVE NADPH NITROREDUCTASE"/>
    <property type="match status" value="1"/>
</dbReference>
<keyword evidence="3 5" id="KW-0288">FMN</keyword>
<dbReference type="CDD" id="cd02146">
    <property type="entry name" value="NfsA-like"/>
    <property type="match status" value="1"/>
</dbReference>
<feature type="domain" description="Nitroreductase" evidence="6">
    <location>
        <begin position="45"/>
        <end position="193"/>
    </location>
</feature>
<dbReference type="Proteomes" id="UP001501414">
    <property type="component" value="Unassembled WGS sequence"/>
</dbReference>
<organism evidence="7 8">
    <name type="scientific">Pseudonocardia kongjuensis</name>
    <dbReference type="NCBI Taxonomy" id="102227"/>
    <lineage>
        <taxon>Bacteria</taxon>
        <taxon>Bacillati</taxon>
        <taxon>Actinomycetota</taxon>
        <taxon>Actinomycetes</taxon>
        <taxon>Pseudonocardiales</taxon>
        <taxon>Pseudonocardiaceae</taxon>
        <taxon>Pseudonocardia</taxon>
    </lineage>
</organism>
<protein>
    <submittedName>
        <fullName evidence="7">NADPH-dependent oxidoreductase</fullName>
    </submittedName>
</protein>
<evidence type="ECO:0000256" key="5">
    <source>
        <dbReference type="PIRNR" id="PIRNR005426"/>
    </source>
</evidence>
<name>A0ABP4IPI0_9PSEU</name>
<dbReference type="Gene3D" id="3.40.109.10">
    <property type="entry name" value="NADH Oxidase"/>
    <property type="match status" value="1"/>
</dbReference>
<dbReference type="PIRSF" id="PIRSF005426">
    <property type="entry name" value="Frp"/>
    <property type="match status" value="1"/>
</dbReference>
<evidence type="ECO:0000313" key="7">
    <source>
        <dbReference type="EMBL" id="GAA1395648.1"/>
    </source>
</evidence>
<comment type="caution">
    <text evidence="7">The sequence shown here is derived from an EMBL/GenBank/DDBJ whole genome shotgun (WGS) entry which is preliminary data.</text>
</comment>
<dbReference type="PANTHER" id="PTHR43425:SF2">
    <property type="entry name" value="OXYGEN-INSENSITIVE NADPH NITROREDUCTASE"/>
    <property type="match status" value="1"/>
</dbReference>
<dbReference type="RefSeq" id="WP_344025852.1">
    <property type="nucleotide sequence ID" value="NZ_BAAAJK010000030.1"/>
</dbReference>
<accession>A0ABP4IPI0</accession>
<dbReference type="SUPFAM" id="SSF55469">
    <property type="entry name" value="FMN-dependent nitroreductase-like"/>
    <property type="match status" value="1"/>
</dbReference>
<keyword evidence="2 5" id="KW-0285">Flavoprotein</keyword>
<evidence type="ECO:0000256" key="2">
    <source>
        <dbReference type="ARBA" id="ARBA00022630"/>
    </source>
</evidence>
<evidence type="ECO:0000313" key="8">
    <source>
        <dbReference type="Proteomes" id="UP001501414"/>
    </source>
</evidence>
<gene>
    <name evidence="7" type="ORF">GCM10009613_45670</name>
</gene>